<feature type="compositionally biased region" description="Basic and acidic residues" evidence="3">
    <location>
        <begin position="97"/>
        <end position="108"/>
    </location>
</feature>
<feature type="domain" description="RING-type" evidence="4">
    <location>
        <begin position="765"/>
        <end position="803"/>
    </location>
</feature>
<organism evidence="5 6">
    <name type="scientific">Dorcoceras hygrometricum</name>
    <dbReference type="NCBI Taxonomy" id="472368"/>
    <lineage>
        <taxon>Eukaryota</taxon>
        <taxon>Viridiplantae</taxon>
        <taxon>Streptophyta</taxon>
        <taxon>Embryophyta</taxon>
        <taxon>Tracheophyta</taxon>
        <taxon>Spermatophyta</taxon>
        <taxon>Magnoliopsida</taxon>
        <taxon>eudicotyledons</taxon>
        <taxon>Gunneridae</taxon>
        <taxon>Pentapetalae</taxon>
        <taxon>asterids</taxon>
        <taxon>lamiids</taxon>
        <taxon>Lamiales</taxon>
        <taxon>Gesneriaceae</taxon>
        <taxon>Didymocarpoideae</taxon>
        <taxon>Trichosporeae</taxon>
        <taxon>Loxocarpinae</taxon>
        <taxon>Dorcoceras</taxon>
    </lineage>
</organism>
<accession>A0A2Z7CD58</accession>
<dbReference type="Proteomes" id="UP000250235">
    <property type="component" value="Unassembled WGS sequence"/>
</dbReference>
<proteinExistence type="predicted"/>
<keyword evidence="1" id="KW-0862">Zinc</keyword>
<feature type="compositionally biased region" description="Acidic residues" evidence="3">
    <location>
        <begin position="86"/>
        <end position="96"/>
    </location>
</feature>
<dbReference type="EMBL" id="KQ998982">
    <property type="protein sequence ID" value="KZV42610.1"/>
    <property type="molecule type" value="Genomic_DNA"/>
</dbReference>
<reference evidence="5 6" key="1">
    <citation type="journal article" date="2015" name="Proc. Natl. Acad. Sci. U.S.A.">
        <title>The resurrection genome of Boea hygrometrica: A blueprint for survival of dehydration.</title>
        <authorList>
            <person name="Xiao L."/>
            <person name="Yang G."/>
            <person name="Zhang L."/>
            <person name="Yang X."/>
            <person name="Zhao S."/>
            <person name="Ji Z."/>
            <person name="Zhou Q."/>
            <person name="Hu M."/>
            <person name="Wang Y."/>
            <person name="Chen M."/>
            <person name="Xu Y."/>
            <person name="Jin H."/>
            <person name="Xiao X."/>
            <person name="Hu G."/>
            <person name="Bao F."/>
            <person name="Hu Y."/>
            <person name="Wan P."/>
            <person name="Li L."/>
            <person name="Deng X."/>
            <person name="Kuang T."/>
            <person name="Xiang C."/>
            <person name="Zhu J.K."/>
            <person name="Oliver M.J."/>
            <person name="He Y."/>
        </authorList>
    </citation>
    <scope>NUCLEOTIDE SEQUENCE [LARGE SCALE GENOMIC DNA]</scope>
    <source>
        <strain evidence="6">cv. XS01</strain>
    </source>
</reference>
<keyword evidence="1" id="KW-0479">Metal-binding</keyword>
<dbReference type="Pfam" id="PF13920">
    <property type="entry name" value="zf-C3HC4_3"/>
    <property type="match status" value="1"/>
</dbReference>
<dbReference type="SUPFAM" id="SSF57850">
    <property type="entry name" value="RING/U-box"/>
    <property type="match status" value="1"/>
</dbReference>
<dbReference type="AlphaFoldDB" id="A0A2Z7CD58"/>
<dbReference type="PANTHER" id="PTHR46519:SF3">
    <property type="entry name" value="RING_U-BOX SUPERFAMILY PROTEIN"/>
    <property type="match status" value="1"/>
</dbReference>
<dbReference type="GO" id="GO:0008270">
    <property type="term" value="F:zinc ion binding"/>
    <property type="evidence" value="ECO:0007669"/>
    <property type="project" value="UniProtKB-KW"/>
</dbReference>
<name>A0A2Z7CD58_9LAMI</name>
<feature type="region of interest" description="Disordered" evidence="3">
    <location>
        <begin position="53"/>
        <end position="127"/>
    </location>
</feature>
<evidence type="ECO:0000259" key="4">
    <source>
        <dbReference type="PROSITE" id="PS50089"/>
    </source>
</evidence>
<keyword evidence="1" id="KW-0863">Zinc-finger</keyword>
<protein>
    <recommendedName>
        <fullName evidence="4">RING-type domain-containing protein</fullName>
    </recommendedName>
</protein>
<sequence length="843" mass="94143">MAVAGLHNVSAFGPSLFVESQSSGSSLWEEPQVRSSTRASSLLQMWRELEDEHVVSPSYRQRHQRSNGSDSDCTINVASVGQGSDNGDDASEYADETENHGIRTHSETNLEDSDSITSGQSSDMGDIERGRVRQVFREWMNSGAKGQSPDGYPLNNNMGEQCLGENVRERVRIIKEWVQTIARHGNNNGSPRDEVPEGCSQIEQVRDGLVITRPEIGARRPVRRICGRQTLLDLLLRAQSERKKELRDLSEQRPVSDFAHRNRIQALLRGRFLRNEILITDRRPSMAATELGLLRQRSTVSDLREGFLSKLHNSTSTQGNSAECSSSLSEDANCEAESTCIGGIAAEIQTAFVSDTDADGNRSRHEFVSIVTEAEDLALDHDGAEVSLVNGISHSAEQPTFDNEASEHSSHLDQSNVIVNSEPPLEIVGINYSGPFEVFRERYEPRSDASYVHEVAGDIADIEGNTIEEFDRQDTSTLEEEAQDLEMGIDNTSWHQFTGVAFTEWTDASRRVDTAADQWFRGISDYEQDQIQGAHEVWPNNNFQEAVDSWLDMPTGEVSGSVGSMDTFYFPDNDNVQSMELRELFSRRRVSSLLRSSFRESLDQVLQSHVERQGQASGDWELDTSSPALIEPGQEQLNGEQTLAPSDGSEINEFDPPSMHITPSQPLMDEELPNWPHISSTQHMGTEWEVINELRIDMARLQQRMNNMQSMLEACMELQIELQRSVHQEVSAALNQSFISRGADSWESTLLVHESKWDFVRKGICCICCDSKIDSLLYRCGHMCTCSKCAEVLVQGTGKCPMCVAPIIVSPRIIMQPEEHMDSVGGYEAYLSSSSIPFSLETI</sequence>
<dbReference type="InterPro" id="IPR013083">
    <property type="entry name" value="Znf_RING/FYVE/PHD"/>
</dbReference>
<dbReference type="PANTHER" id="PTHR46519">
    <property type="entry name" value="RING/U-BOX SUPERFAMILY PROTEIN"/>
    <property type="match status" value="1"/>
</dbReference>
<feature type="compositionally biased region" description="Polar residues" evidence="3">
    <location>
        <begin position="66"/>
        <end position="85"/>
    </location>
</feature>
<evidence type="ECO:0000313" key="5">
    <source>
        <dbReference type="EMBL" id="KZV42610.1"/>
    </source>
</evidence>
<gene>
    <name evidence="5" type="ORF">F511_32873</name>
</gene>
<dbReference type="CDD" id="cd16647">
    <property type="entry name" value="mRING-HC-C3HC5_NEU1"/>
    <property type="match status" value="1"/>
</dbReference>
<evidence type="ECO:0000313" key="6">
    <source>
        <dbReference type="Proteomes" id="UP000250235"/>
    </source>
</evidence>
<keyword evidence="6" id="KW-1185">Reference proteome</keyword>
<dbReference type="PROSITE" id="PS50089">
    <property type="entry name" value="ZF_RING_2"/>
    <property type="match status" value="1"/>
</dbReference>
<keyword evidence="2" id="KW-0175">Coiled coil</keyword>
<evidence type="ECO:0000256" key="1">
    <source>
        <dbReference type="PROSITE-ProRule" id="PRU00175"/>
    </source>
</evidence>
<dbReference type="InterPro" id="IPR001841">
    <property type="entry name" value="Znf_RING"/>
</dbReference>
<evidence type="ECO:0000256" key="2">
    <source>
        <dbReference type="SAM" id="Coils"/>
    </source>
</evidence>
<dbReference type="OrthoDB" id="6078042at2759"/>
<evidence type="ECO:0000256" key="3">
    <source>
        <dbReference type="SAM" id="MobiDB-lite"/>
    </source>
</evidence>
<feature type="coiled-coil region" evidence="2">
    <location>
        <begin position="691"/>
        <end position="718"/>
    </location>
</feature>
<dbReference type="Gene3D" id="3.30.40.10">
    <property type="entry name" value="Zinc/RING finger domain, C3HC4 (zinc finger)"/>
    <property type="match status" value="1"/>
</dbReference>